<organism evidence="1 2">
    <name type="scientific">Acidipropionibacterium acidipropionici (strain ATCC 4875 / DSM 20272 / JCM 6432 / NBRC 12425 / NCIMB 8070 / 4)</name>
    <name type="common">Propionibacterium acidipropionici</name>
    <dbReference type="NCBI Taxonomy" id="1171373"/>
    <lineage>
        <taxon>Bacteria</taxon>
        <taxon>Bacillati</taxon>
        <taxon>Actinomycetota</taxon>
        <taxon>Actinomycetes</taxon>
        <taxon>Propionibacteriales</taxon>
        <taxon>Propionibacteriaceae</taxon>
        <taxon>Acidipropionibacterium</taxon>
    </lineage>
</organism>
<name>K7S5I1_ACIA4</name>
<evidence type="ECO:0000313" key="1">
    <source>
        <dbReference type="EMBL" id="AFV89857.1"/>
    </source>
</evidence>
<proteinExistence type="predicted"/>
<dbReference type="PATRIC" id="fig|1171373.8.peg.2043"/>
<dbReference type="AlphaFoldDB" id="K7S5I1"/>
<dbReference type="Proteomes" id="UP000000214">
    <property type="component" value="Chromosome"/>
</dbReference>
<dbReference type="EMBL" id="CP003493">
    <property type="protein sequence ID" value="AFV89857.1"/>
    <property type="molecule type" value="Genomic_DNA"/>
</dbReference>
<accession>K7S5I1</accession>
<protein>
    <submittedName>
        <fullName evidence="1">Uncharacterized protein</fullName>
    </submittedName>
</protein>
<dbReference type="HOGENOM" id="CLU_2975622_0_0_11"/>
<reference evidence="1 2" key="1">
    <citation type="journal article" date="2012" name="BMC Genomics">
        <title>The genome sequence of Propionibacterium acidipropionici provides insights into its biotechnological and industrial potential.</title>
        <authorList>
            <person name="Parizzi L.P."/>
            <person name="Grassi M.C."/>
            <person name="Llerena L.A."/>
            <person name="Carazzolle M.F."/>
            <person name="Queiroz V.L."/>
            <person name="Lunardi I."/>
            <person name="Zeidler A.F."/>
            <person name="Teixeira P.J."/>
            <person name="Mieczkowski P."/>
            <person name="Rincones J."/>
            <person name="Pereira G.A."/>
        </authorList>
    </citation>
    <scope>NUCLEOTIDE SEQUENCE [LARGE SCALE GENOMIC DNA]</scope>
    <source>
        <strain evidence="2">ATCC 4875 / DSM 20272 / JCM 6432 / NBRC 12425 / NCIMB 8070</strain>
    </source>
</reference>
<sequence>MPGIVSHCCSSISIDVIGDGRCARAGFVLESVNLGPRQEKTLAARGIRGSVLTGGPGR</sequence>
<dbReference type="KEGG" id="pbo:PACID_20660"/>
<evidence type="ECO:0000313" key="2">
    <source>
        <dbReference type="Proteomes" id="UP000000214"/>
    </source>
</evidence>
<dbReference type="STRING" id="1171373.PACID_20660"/>
<gene>
    <name evidence="1" type="ordered locus">PACID_20660</name>
</gene>